<evidence type="ECO:0000259" key="1">
    <source>
        <dbReference type="SMART" id="SM01022"/>
    </source>
</evidence>
<evidence type="ECO:0000313" key="2">
    <source>
        <dbReference type="EMBL" id="MDE5416867.1"/>
    </source>
</evidence>
<accession>A0ABT5VNK3</accession>
<reference evidence="2 3" key="1">
    <citation type="submission" date="2022-01" db="EMBL/GenBank/DDBJ databases">
        <title>Labilibaculum sp. nov, a marine bacterium isolated from Antarctica.</title>
        <authorList>
            <person name="Dai W."/>
        </authorList>
    </citation>
    <scope>NUCLEOTIDE SEQUENCE [LARGE SCALE GENOMIC DNA]</scope>
    <source>
        <strain evidence="2 3">DW002</strain>
    </source>
</reference>
<dbReference type="InterPro" id="IPR015947">
    <property type="entry name" value="PUA-like_sf"/>
</dbReference>
<dbReference type="SUPFAM" id="SSF88697">
    <property type="entry name" value="PUA domain-like"/>
    <property type="match status" value="1"/>
</dbReference>
<dbReference type="PANTHER" id="PTHR42250:SF1">
    <property type="entry name" value="ASCH DOMAIN-CONTAINING PROTEIN"/>
    <property type="match status" value="1"/>
</dbReference>
<dbReference type="PANTHER" id="PTHR42250">
    <property type="entry name" value="ASCH DOMAIN-CONTAINING PROTEIN"/>
    <property type="match status" value="1"/>
</dbReference>
<name>A0ABT5VNK3_9BACT</name>
<dbReference type="InterPro" id="IPR007374">
    <property type="entry name" value="ASCH_domain"/>
</dbReference>
<keyword evidence="3" id="KW-1185">Reference proteome</keyword>
<dbReference type="RefSeq" id="WP_275108205.1">
    <property type="nucleotide sequence ID" value="NZ_JAKJSC010000001.1"/>
</dbReference>
<protein>
    <submittedName>
        <fullName evidence="2">ASCH domain-containing protein</fullName>
    </submittedName>
</protein>
<organism evidence="2 3">
    <name type="scientific">Paralabilibaculum antarcticum</name>
    <dbReference type="NCBI Taxonomy" id="2912572"/>
    <lineage>
        <taxon>Bacteria</taxon>
        <taxon>Pseudomonadati</taxon>
        <taxon>Bacteroidota</taxon>
        <taxon>Bacteroidia</taxon>
        <taxon>Marinilabiliales</taxon>
        <taxon>Marinifilaceae</taxon>
        <taxon>Paralabilibaculum</taxon>
    </lineage>
</organism>
<gene>
    <name evidence="2" type="ORF">L3049_02520</name>
</gene>
<evidence type="ECO:0000313" key="3">
    <source>
        <dbReference type="Proteomes" id="UP001528920"/>
    </source>
</evidence>
<dbReference type="Pfam" id="PF04266">
    <property type="entry name" value="ASCH"/>
    <property type="match status" value="1"/>
</dbReference>
<feature type="domain" description="ASCH" evidence="1">
    <location>
        <begin position="4"/>
        <end position="102"/>
    </location>
</feature>
<proteinExistence type="predicted"/>
<sequence>MSQIHFHEDFYIAILKGSKIQTARIDEPVPNLGKGEAIFSDGRAIPIEIKAISYKTFDDMDAEDVQKDGFHSKGELWYALRTFYPNLHESDELMLIEFTCIHQ</sequence>
<dbReference type="Gene3D" id="2.30.130.30">
    <property type="entry name" value="Hypothetical protein"/>
    <property type="match status" value="1"/>
</dbReference>
<dbReference type="EMBL" id="JAKJSC010000001">
    <property type="protein sequence ID" value="MDE5416867.1"/>
    <property type="molecule type" value="Genomic_DNA"/>
</dbReference>
<dbReference type="Proteomes" id="UP001528920">
    <property type="component" value="Unassembled WGS sequence"/>
</dbReference>
<comment type="caution">
    <text evidence="2">The sequence shown here is derived from an EMBL/GenBank/DDBJ whole genome shotgun (WGS) entry which is preliminary data.</text>
</comment>
<dbReference type="SMART" id="SM01022">
    <property type="entry name" value="ASCH"/>
    <property type="match status" value="1"/>
</dbReference>